<comment type="caution">
    <text evidence="9">The sequence shown here is derived from an EMBL/GenBank/DDBJ whole genome shotgun (WGS) entry which is preliminary data.</text>
</comment>
<keyword evidence="6 7" id="KW-0234">DNA repair</keyword>
<dbReference type="InterPro" id="IPR037057">
    <property type="entry name" value="DNA_rep_MutH/T2_RE_sf"/>
</dbReference>
<evidence type="ECO:0000256" key="3">
    <source>
        <dbReference type="ARBA" id="ARBA00022759"/>
    </source>
</evidence>
<protein>
    <recommendedName>
        <fullName evidence="7">DNA mismatch repair protein MutH</fullName>
    </recommendedName>
    <alternativeName>
        <fullName evidence="7">Methyl-directed mismatch repair protein</fullName>
    </alternativeName>
</protein>
<dbReference type="Pfam" id="PF02976">
    <property type="entry name" value="MutH"/>
    <property type="match status" value="1"/>
</dbReference>
<comment type="function">
    <text evidence="7">Sequence-specific endonuclease that cleaves unmethylated GATC sequences. It is involved in DNA mismatch repair.</text>
</comment>
<keyword evidence="5 7" id="KW-0378">Hydrolase</keyword>
<keyword evidence="10" id="KW-1185">Reference proteome</keyword>
<dbReference type="NCBIfam" id="TIGR02248">
    <property type="entry name" value="mutH_TIGR"/>
    <property type="match status" value="1"/>
</dbReference>
<dbReference type="HAMAP" id="MF_00759">
    <property type="entry name" value="MutH"/>
    <property type="match status" value="1"/>
</dbReference>
<evidence type="ECO:0000256" key="7">
    <source>
        <dbReference type="HAMAP-Rule" id="MF_00759"/>
    </source>
</evidence>
<keyword evidence="1 7" id="KW-0963">Cytoplasm</keyword>
<accession>A0ABY1WM21</accession>
<evidence type="ECO:0000259" key="8">
    <source>
        <dbReference type="SMART" id="SM00927"/>
    </source>
</evidence>
<dbReference type="InterPro" id="IPR011335">
    <property type="entry name" value="Restrct_endonuc-II-like"/>
</dbReference>
<dbReference type="SMART" id="SM00927">
    <property type="entry name" value="MutH"/>
    <property type="match status" value="1"/>
</dbReference>
<evidence type="ECO:0000256" key="5">
    <source>
        <dbReference type="ARBA" id="ARBA00022801"/>
    </source>
</evidence>
<feature type="domain" description="DNA mismatch repair MutH/Type II restriction enzyme Sau3AI" evidence="8">
    <location>
        <begin position="56"/>
        <end position="154"/>
    </location>
</feature>
<sequence length="226" mass="25193">MQPRPSAPTSLDILIARAEAIAGLSLAELAEHYSIQMPKNLTREKGWVGQLIEYALGADAGSRPEPDFTKLGVELKTLPVSHLGEPLETTYICVAPRLGQSGVCWRQSLVYKKLAHVLWVPVEAERQQPLHERRIGTPLLWQPTEQQEALLQADWEELMELIALGHSINARHGEYLQLRPKAADGSVTTKAFDGQGKPIQAQPKGFYLKKTFTRMLLQQAFVTVPI</sequence>
<dbReference type="InterPro" id="IPR004230">
    <property type="entry name" value="DNA_mismatch_repair_MutH"/>
</dbReference>
<comment type="similarity">
    <text evidence="7">Belongs to the MutH family.</text>
</comment>
<evidence type="ECO:0000313" key="10">
    <source>
        <dbReference type="Proteomes" id="UP000292544"/>
    </source>
</evidence>
<evidence type="ECO:0000256" key="4">
    <source>
        <dbReference type="ARBA" id="ARBA00022763"/>
    </source>
</evidence>
<dbReference type="InterPro" id="IPR011337">
    <property type="entry name" value="DNA_rep_MutH/RE_typeII_Sau3AI"/>
</dbReference>
<evidence type="ECO:0000313" key="9">
    <source>
        <dbReference type="EMBL" id="TAA41851.1"/>
    </source>
</evidence>
<dbReference type="RefSeq" id="WP_130567740.1">
    <property type="nucleotide sequence ID" value="NZ_SHLY01000007.1"/>
</dbReference>
<dbReference type="Proteomes" id="UP000292544">
    <property type="component" value="Unassembled WGS sequence"/>
</dbReference>
<dbReference type="GO" id="GO:0004519">
    <property type="term" value="F:endonuclease activity"/>
    <property type="evidence" value="ECO:0007669"/>
    <property type="project" value="UniProtKB-KW"/>
</dbReference>
<dbReference type="CDD" id="cd00583">
    <property type="entry name" value="MutH-like"/>
    <property type="match status" value="1"/>
</dbReference>
<evidence type="ECO:0000256" key="6">
    <source>
        <dbReference type="ARBA" id="ARBA00023204"/>
    </source>
</evidence>
<keyword evidence="3 7" id="KW-0255">Endonuclease</keyword>
<name>A0ABY1WM21_9GAMM</name>
<gene>
    <name evidence="7 9" type="primary">mutH</name>
    <name evidence="9" type="ORF">EXY25_16595</name>
</gene>
<evidence type="ECO:0000256" key="2">
    <source>
        <dbReference type="ARBA" id="ARBA00022722"/>
    </source>
</evidence>
<dbReference type="NCBIfam" id="NF003458">
    <property type="entry name" value="PRK05070.1"/>
    <property type="match status" value="1"/>
</dbReference>
<evidence type="ECO:0000256" key="1">
    <source>
        <dbReference type="ARBA" id="ARBA00022490"/>
    </source>
</evidence>
<comment type="subcellular location">
    <subcellularLocation>
        <location evidence="7">Cytoplasm</location>
    </subcellularLocation>
</comment>
<keyword evidence="2 7" id="KW-0540">Nuclease</keyword>
<proteinExistence type="inferred from homology"/>
<dbReference type="Gene3D" id="3.40.600.10">
    <property type="entry name" value="DNA mismatch repair MutH/Restriction endonuclease, type II"/>
    <property type="match status" value="1"/>
</dbReference>
<reference evidence="10" key="1">
    <citation type="submission" date="2019-02" db="EMBL/GenBank/DDBJ databases">
        <title>Draft genome sequence of Muricauda sp. 176CP4-71.</title>
        <authorList>
            <person name="Park J.-S."/>
        </authorList>
    </citation>
    <scope>NUCLEOTIDE SEQUENCE [LARGE SCALE GENOMIC DNA]</scope>
    <source>
        <strain evidence="10">176GS2-150</strain>
    </source>
</reference>
<dbReference type="EMBL" id="SHLY01000007">
    <property type="protein sequence ID" value="TAA41851.1"/>
    <property type="molecule type" value="Genomic_DNA"/>
</dbReference>
<keyword evidence="4 7" id="KW-0227">DNA damage</keyword>
<dbReference type="SUPFAM" id="SSF52980">
    <property type="entry name" value="Restriction endonuclease-like"/>
    <property type="match status" value="1"/>
</dbReference>
<organism evidence="9 10">
    <name type="scientific">Corallincola spongiicola</name>
    <dbReference type="NCBI Taxonomy" id="2520508"/>
    <lineage>
        <taxon>Bacteria</taxon>
        <taxon>Pseudomonadati</taxon>
        <taxon>Pseudomonadota</taxon>
        <taxon>Gammaproteobacteria</taxon>
        <taxon>Alteromonadales</taxon>
        <taxon>Psychromonadaceae</taxon>
        <taxon>Corallincola</taxon>
    </lineage>
</organism>